<dbReference type="AlphaFoldDB" id="A0A5C6A4V9"/>
<keyword evidence="1" id="KW-0812">Transmembrane</keyword>
<name>A0A5C6A4V9_9BACT</name>
<organism evidence="2 3">
    <name type="scientific">Neorhodopirellula pilleata</name>
    <dbReference type="NCBI Taxonomy" id="2714738"/>
    <lineage>
        <taxon>Bacteria</taxon>
        <taxon>Pseudomonadati</taxon>
        <taxon>Planctomycetota</taxon>
        <taxon>Planctomycetia</taxon>
        <taxon>Pirellulales</taxon>
        <taxon>Pirellulaceae</taxon>
        <taxon>Neorhodopirellula</taxon>
    </lineage>
</organism>
<proteinExistence type="predicted"/>
<dbReference type="EMBL" id="SJPM01000007">
    <property type="protein sequence ID" value="TWT95002.1"/>
    <property type="molecule type" value="Genomic_DNA"/>
</dbReference>
<gene>
    <name evidence="2" type="ORF">Pla100_35810</name>
</gene>
<keyword evidence="3" id="KW-1185">Reference proteome</keyword>
<comment type="caution">
    <text evidence="2">The sequence shown here is derived from an EMBL/GenBank/DDBJ whole genome shotgun (WGS) entry which is preliminary data.</text>
</comment>
<dbReference type="RefSeq" id="WP_146578951.1">
    <property type="nucleotide sequence ID" value="NZ_SJPM01000007.1"/>
</dbReference>
<feature type="transmembrane region" description="Helical" evidence="1">
    <location>
        <begin position="15"/>
        <end position="32"/>
    </location>
</feature>
<reference evidence="2 3" key="1">
    <citation type="submission" date="2019-02" db="EMBL/GenBank/DDBJ databases">
        <title>Deep-cultivation of Planctomycetes and their phenomic and genomic characterization uncovers novel biology.</title>
        <authorList>
            <person name="Wiegand S."/>
            <person name="Jogler M."/>
            <person name="Boedeker C."/>
            <person name="Pinto D."/>
            <person name="Vollmers J."/>
            <person name="Rivas-Marin E."/>
            <person name="Kohn T."/>
            <person name="Peeters S.H."/>
            <person name="Heuer A."/>
            <person name="Rast P."/>
            <person name="Oberbeckmann S."/>
            <person name="Bunk B."/>
            <person name="Jeske O."/>
            <person name="Meyerdierks A."/>
            <person name="Storesund J.E."/>
            <person name="Kallscheuer N."/>
            <person name="Luecker S."/>
            <person name="Lage O.M."/>
            <person name="Pohl T."/>
            <person name="Merkel B.J."/>
            <person name="Hornburger P."/>
            <person name="Mueller R.-W."/>
            <person name="Bruemmer F."/>
            <person name="Labrenz M."/>
            <person name="Spormann A.M."/>
            <person name="Op Den Camp H."/>
            <person name="Overmann J."/>
            <person name="Amann R."/>
            <person name="Jetten M.S.M."/>
            <person name="Mascher T."/>
            <person name="Medema M.H."/>
            <person name="Devos D.P."/>
            <person name="Kaster A.-K."/>
            <person name="Ovreas L."/>
            <person name="Rohde M."/>
            <person name="Galperin M.Y."/>
            <person name="Jogler C."/>
        </authorList>
    </citation>
    <scope>NUCLEOTIDE SEQUENCE [LARGE SCALE GENOMIC DNA]</scope>
    <source>
        <strain evidence="2 3">Pla100</strain>
    </source>
</reference>
<keyword evidence="1" id="KW-1133">Transmembrane helix</keyword>
<sequence length="68" mass="7543">MRPRHPAIRFCPDSFAWLGILTFFAAVLLVGCGKPQNSIVEETDAYRYEDVLAQINAEEAASDQAAEE</sequence>
<dbReference type="Proteomes" id="UP000316213">
    <property type="component" value="Unassembled WGS sequence"/>
</dbReference>
<evidence type="ECO:0000313" key="2">
    <source>
        <dbReference type="EMBL" id="TWT95002.1"/>
    </source>
</evidence>
<protein>
    <submittedName>
        <fullName evidence="2">Uncharacterized protein</fullName>
    </submittedName>
</protein>
<keyword evidence="1" id="KW-0472">Membrane</keyword>
<evidence type="ECO:0000256" key="1">
    <source>
        <dbReference type="SAM" id="Phobius"/>
    </source>
</evidence>
<accession>A0A5C6A4V9</accession>
<evidence type="ECO:0000313" key="3">
    <source>
        <dbReference type="Proteomes" id="UP000316213"/>
    </source>
</evidence>
<dbReference type="PROSITE" id="PS51257">
    <property type="entry name" value="PROKAR_LIPOPROTEIN"/>
    <property type="match status" value="1"/>
</dbReference>